<accession>A0A6J7GTY9</accession>
<dbReference type="InterPro" id="IPR050882">
    <property type="entry name" value="Prepilin_peptidase/N-MTase"/>
</dbReference>
<dbReference type="InterPro" id="IPR000045">
    <property type="entry name" value="Prepilin_IV_endopep_pep"/>
</dbReference>
<evidence type="ECO:0000256" key="1">
    <source>
        <dbReference type="ARBA" id="ARBA00005801"/>
    </source>
</evidence>
<gene>
    <name evidence="4" type="ORF">UFOPK3516_01453</name>
</gene>
<protein>
    <submittedName>
        <fullName evidence="4">Unannotated protein</fullName>
    </submittedName>
</protein>
<feature type="transmembrane region" description="Helical" evidence="2">
    <location>
        <begin position="52"/>
        <end position="70"/>
    </location>
</feature>
<proteinExistence type="inferred from homology"/>
<evidence type="ECO:0000313" key="4">
    <source>
        <dbReference type="EMBL" id="CAB4910288.1"/>
    </source>
</evidence>
<dbReference type="GO" id="GO:0004190">
    <property type="term" value="F:aspartic-type endopeptidase activity"/>
    <property type="evidence" value="ECO:0007669"/>
    <property type="project" value="InterPro"/>
</dbReference>
<keyword evidence="2" id="KW-1133">Transmembrane helix</keyword>
<dbReference type="Pfam" id="PF01478">
    <property type="entry name" value="Peptidase_A24"/>
    <property type="match status" value="1"/>
</dbReference>
<feature type="transmembrane region" description="Helical" evidence="2">
    <location>
        <begin position="125"/>
        <end position="145"/>
    </location>
</feature>
<dbReference type="PANTHER" id="PTHR30487:SF0">
    <property type="entry name" value="PREPILIN LEADER PEPTIDASE_N-METHYLTRANSFERASE-RELATED"/>
    <property type="match status" value="1"/>
</dbReference>
<name>A0A6J7GTY9_9ZZZZ</name>
<evidence type="ECO:0000256" key="2">
    <source>
        <dbReference type="SAM" id="Phobius"/>
    </source>
</evidence>
<dbReference type="GO" id="GO:0005886">
    <property type="term" value="C:plasma membrane"/>
    <property type="evidence" value="ECO:0007669"/>
    <property type="project" value="TreeGrafter"/>
</dbReference>
<dbReference type="Gene3D" id="1.20.120.1220">
    <property type="match status" value="1"/>
</dbReference>
<dbReference type="GO" id="GO:0006465">
    <property type="term" value="P:signal peptide processing"/>
    <property type="evidence" value="ECO:0007669"/>
    <property type="project" value="TreeGrafter"/>
</dbReference>
<feature type="transmembrane region" description="Helical" evidence="2">
    <location>
        <begin position="157"/>
        <end position="176"/>
    </location>
</feature>
<feature type="domain" description="Prepilin type IV endopeptidase peptidase" evidence="3">
    <location>
        <begin position="30"/>
        <end position="140"/>
    </location>
</feature>
<dbReference type="PANTHER" id="PTHR30487">
    <property type="entry name" value="TYPE 4 PREPILIN-LIKE PROTEINS LEADER PEPTIDE-PROCESSING ENZYME"/>
    <property type="match status" value="1"/>
</dbReference>
<reference evidence="4" key="1">
    <citation type="submission" date="2020-05" db="EMBL/GenBank/DDBJ databases">
        <authorList>
            <person name="Chiriac C."/>
            <person name="Salcher M."/>
            <person name="Ghai R."/>
            <person name="Kavagutti S V."/>
        </authorList>
    </citation>
    <scope>NUCLEOTIDE SEQUENCE</scope>
</reference>
<evidence type="ECO:0000259" key="3">
    <source>
        <dbReference type="Pfam" id="PF01478"/>
    </source>
</evidence>
<feature type="transmembrane region" description="Helical" evidence="2">
    <location>
        <begin position="76"/>
        <end position="94"/>
    </location>
</feature>
<organism evidence="4">
    <name type="scientific">freshwater metagenome</name>
    <dbReference type="NCBI Taxonomy" id="449393"/>
    <lineage>
        <taxon>unclassified sequences</taxon>
        <taxon>metagenomes</taxon>
        <taxon>ecological metagenomes</taxon>
    </lineage>
</organism>
<feature type="transmembrane region" description="Helical" evidence="2">
    <location>
        <begin position="20"/>
        <end position="40"/>
    </location>
</feature>
<keyword evidence="2" id="KW-0472">Membrane</keyword>
<dbReference type="AlphaFoldDB" id="A0A6J7GTY9"/>
<sequence length="181" mass="18418">MILALQEPITAATISTSTAGALLECLAWAVFVGLGIALAVIDARTRRLPNRLVALLTAVGALFFTSAAIVEQNLPALWRALAGLAISFGVYLVISLAARGGLGAGDVKLAAPVGLYLGWLGWEALAAGIVLAFVIGGVAGLALAARKRRIRGLTVPFGPFMLAAVVVTAGLVASSTNEISI</sequence>
<keyword evidence="2" id="KW-0812">Transmembrane</keyword>
<dbReference type="EMBL" id="CAFBMB010000161">
    <property type="protein sequence ID" value="CAB4910288.1"/>
    <property type="molecule type" value="Genomic_DNA"/>
</dbReference>
<comment type="similarity">
    <text evidence="1">Belongs to the peptidase A24 family.</text>
</comment>